<evidence type="ECO:0000313" key="2">
    <source>
        <dbReference type="EMBL" id="KAF8771048.1"/>
    </source>
</evidence>
<dbReference type="PANTHER" id="PTHR24413">
    <property type="entry name" value="SPECKLE-TYPE POZ PROTEIN"/>
    <property type="match status" value="1"/>
</dbReference>
<keyword evidence="3" id="KW-1185">Reference proteome</keyword>
<dbReference type="PROSITE" id="PS50097">
    <property type="entry name" value="BTB"/>
    <property type="match status" value="1"/>
</dbReference>
<dbReference type="AlphaFoldDB" id="A0A8T0EI30"/>
<protein>
    <submittedName>
        <fullName evidence="2">Speckle-type POZ protein like</fullName>
    </submittedName>
</protein>
<dbReference type="SMART" id="SM00225">
    <property type="entry name" value="BTB"/>
    <property type="match status" value="1"/>
</dbReference>
<dbReference type="Gene3D" id="1.25.40.420">
    <property type="match status" value="1"/>
</dbReference>
<evidence type="ECO:0000259" key="1">
    <source>
        <dbReference type="PROSITE" id="PS50097"/>
    </source>
</evidence>
<reference evidence="2" key="2">
    <citation type="submission" date="2020-06" db="EMBL/GenBank/DDBJ databases">
        <authorList>
            <person name="Sheffer M."/>
        </authorList>
    </citation>
    <scope>NUCLEOTIDE SEQUENCE</scope>
</reference>
<dbReference type="Pfam" id="PF00651">
    <property type="entry name" value="BTB"/>
    <property type="match status" value="1"/>
</dbReference>
<name>A0A8T0EI30_ARGBR</name>
<proteinExistence type="predicted"/>
<sequence length="505" mass="57914">MSNILSSEREGFLFTWKVKNINVSYGEEKIVSPKFTAYNLFHSSWIMSLSPSSAKDSFNLNLELTDATVGLMRLVNLSITITVITSYGEEFMLEEKKIFDFDKGILTHVTSTQNFMSREETLIFNCHMRSNDDPKCPSLIRCMAHTLIGSEKRCCIWKVRNFINLLPDSQKKYTLFSTASQYPEVELQGTLSNKSKFHIEVHVSSEKKVFIVGKISVLTPKNDLKWSKVKAFFLENGSTTKVIFKFPLVIFRKCPLSYLCNGDLNLLCEFSFSTGAIHSDIEESNYLAEKYHDLKKKENSSITELVRISTVDAEDTSCSNETEETPQTLKEDLRNFYLQKNHCDVIFQIGTEMLQAHKSILCSRSPVFCAMFDSDMKETVNKKVDIIDMDIDTFDLFLLFLYSETLEDLTWDSATKLLYAANKYQVESLKIECTSFLMSNISVDNVCEALKLSDLYQDEKLKSACQNLIFKHEAEIFSSKEWEILTVENPLLSAKTLQNHFGMKK</sequence>
<dbReference type="Proteomes" id="UP000807504">
    <property type="component" value="Unassembled WGS sequence"/>
</dbReference>
<accession>A0A8T0EI30</accession>
<organism evidence="2 3">
    <name type="scientific">Argiope bruennichi</name>
    <name type="common">Wasp spider</name>
    <name type="synonym">Aranea bruennichi</name>
    <dbReference type="NCBI Taxonomy" id="94029"/>
    <lineage>
        <taxon>Eukaryota</taxon>
        <taxon>Metazoa</taxon>
        <taxon>Ecdysozoa</taxon>
        <taxon>Arthropoda</taxon>
        <taxon>Chelicerata</taxon>
        <taxon>Arachnida</taxon>
        <taxon>Araneae</taxon>
        <taxon>Araneomorphae</taxon>
        <taxon>Entelegynae</taxon>
        <taxon>Araneoidea</taxon>
        <taxon>Araneidae</taxon>
        <taxon>Argiope</taxon>
    </lineage>
</organism>
<dbReference type="FunFam" id="3.30.710.10:FF:000159">
    <property type="entry name" value="Speckle-type POZ protein B"/>
    <property type="match status" value="1"/>
</dbReference>
<dbReference type="EMBL" id="JABXBU010002228">
    <property type="protein sequence ID" value="KAF8771048.1"/>
    <property type="molecule type" value="Genomic_DNA"/>
</dbReference>
<dbReference type="SUPFAM" id="SSF54695">
    <property type="entry name" value="POZ domain"/>
    <property type="match status" value="1"/>
</dbReference>
<dbReference type="InterPro" id="IPR000210">
    <property type="entry name" value="BTB/POZ_dom"/>
</dbReference>
<dbReference type="Gene3D" id="3.30.710.10">
    <property type="entry name" value="Potassium Channel Kv1.1, Chain A"/>
    <property type="match status" value="1"/>
</dbReference>
<reference evidence="2" key="1">
    <citation type="journal article" date="2020" name="bioRxiv">
        <title>Chromosome-level reference genome of the European wasp spider Argiope bruennichi: a resource for studies on range expansion and evolutionary adaptation.</title>
        <authorList>
            <person name="Sheffer M.M."/>
            <person name="Hoppe A."/>
            <person name="Krehenwinkel H."/>
            <person name="Uhl G."/>
            <person name="Kuss A.W."/>
            <person name="Jensen L."/>
            <person name="Jensen C."/>
            <person name="Gillespie R.G."/>
            <person name="Hoff K.J."/>
            <person name="Prost S."/>
        </authorList>
    </citation>
    <scope>NUCLEOTIDE SEQUENCE</scope>
</reference>
<evidence type="ECO:0000313" key="3">
    <source>
        <dbReference type="Proteomes" id="UP000807504"/>
    </source>
</evidence>
<comment type="caution">
    <text evidence="2">The sequence shown here is derived from an EMBL/GenBank/DDBJ whole genome shotgun (WGS) entry which is preliminary data.</text>
</comment>
<feature type="domain" description="BTB" evidence="1">
    <location>
        <begin position="343"/>
        <end position="407"/>
    </location>
</feature>
<gene>
    <name evidence="2" type="ORF">HNY73_018504</name>
</gene>
<dbReference type="SUPFAM" id="SSF49599">
    <property type="entry name" value="TRAF domain-like"/>
    <property type="match status" value="1"/>
</dbReference>
<dbReference type="InterPro" id="IPR011333">
    <property type="entry name" value="SKP1/BTB/POZ_sf"/>
</dbReference>